<evidence type="ECO:0000313" key="3">
    <source>
        <dbReference type="Proteomes" id="UP000004995"/>
    </source>
</evidence>
<evidence type="ECO:0000256" key="1">
    <source>
        <dbReference type="SAM" id="MobiDB-lite"/>
    </source>
</evidence>
<proteinExistence type="predicted"/>
<feature type="region of interest" description="Disordered" evidence="1">
    <location>
        <begin position="305"/>
        <end position="327"/>
    </location>
</feature>
<dbReference type="eggNOG" id="ENOG502QV65">
    <property type="taxonomic scope" value="Eukaryota"/>
</dbReference>
<dbReference type="AlphaFoldDB" id="K3Z7X2"/>
<dbReference type="InParanoid" id="K3Z7X2"/>
<dbReference type="OMA" id="CHFACIN"/>
<dbReference type="Pfam" id="PF10712">
    <property type="entry name" value="NAD-GH"/>
    <property type="match status" value="1"/>
</dbReference>
<dbReference type="EMBL" id="AGNK02002039">
    <property type="status" value="NOT_ANNOTATED_CDS"/>
    <property type="molecule type" value="Genomic_DNA"/>
</dbReference>
<organism evidence="2 3">
    <name type="scientific">Setaria italica</name>
    <name type="common">Foxtail millet</name>
    <name type="synonym">Panicum italicum</name>
    <dbReference type="NCBI Taxonomy" id="4555"/>
    <lineage>
        <taxon>Eukaryota</taxon>
        <taxon>Viridiplantae</taxon>
        <taxon>Streptophyta</taxon>
        <taxon>Embryophyta</taxon>
        <taxon>Tracheophyta</taxon>
        <taxon>Spermatophyta</taxon>
        <taxon>Magnoliopsida</taxon>
        <taxon>Liliopsida</taxon>
        <taxon>Poales</taxon>
        <taxon>Poaceae</taxon>
        <taxon>PACMAD clade</taxon>
        <taxon>Panicoideae</taxon>
        <taxon>Panicodae</taxon>
        <taxon>Paniceae</taxon>
        <taxon>Cenchrinae</taxon>
        <taxon>Setaria</taxon>
    </lineage>
</organism>
<reference evidence="2" key="2">
    <citation type="submission" date="2018-08" db="UniProtKB">
        <authorList>
            <consortium name="EnsemblPlants"/>
        </authorList>
    </citation>
    <scope>IDENTIFICATION</scope>
    <source>
        <strain evidence="2">Yugu1</strain>
    </source>
</reference>
<sequence>MSPLFSPASAMAFFTGTIVFRNRSLFSSSKRALRLDLDAHLVLVAERALGALALAAQLPQRAGVAGDVPGVLALDELDEVVHDALVEVLAAEVGVAVGGEHLEDSVVDSQDADVEGAAAEVEDEDVLLGALLVDAVGNGSGGGLVDDAEHGEAGDDAGVLGGLALRVVEVGRDGDDGVRDLLAEVGLGGLLHLGQQLHVALHHGVVELAADEPLGVVDGALRVGRRLVLGGLADEPLAAVGEGDPGGRDPVALVVGDDLDVAVPVDADARVGRAQVDADHGAGVLVAASSMRRCGSVNRGYEIGDQQREQKRPHATRRHRVESLAAS</sequence>
<reference evidence="3" key="1">
    <citation type="journal article" date="2012" name="Nat. Biotechnol.">
        <title>Reference genome sequence of the model plant Setaria.</title>
        <authorList>
            <person name="Bennetzen J.L."/>
            <person name="Schmutz J."/>
            <person name="Wang H."/>
            <person name="Percifield R."/>
            <person name="Hawkins J."/>
            <person name="Pontaroli A.C."/>
            <person name="Estep M."/>
            <person name="Feng L."/>
            <person name="Vaughn J.N."/>
            <person name="Grimwood J."/>
            <person name="Jenkins J."/>
            <person name="Barry K."/>
            <person name="Lindquist E."/>
            <person name="Hellsten U."/>
            <person name="Deshpande S."/>
            <person name="Wang X."/>
            <person name="Wu X."/>
            <person name="Mitros T."/>
            <person name="Triplett J."/>
            <person name="Yang X."/>
            <person name="Ye C.Y."/>
            <person name="Mauro-Herrera M."/>
            <person name="Wang L."/>
            <person name="Li P."/>
            <person name="Sharma M."/>
            <person name="Sharma R."/>
            <person name="Ronald P.C."/>
            <person name="Panaud O."/>
            <person name="Kellogg E.A."/>
            <person name="Brutnell T.P."/>
            <person name="Doust A.N."/>
            <person name="Tuskan G.A."/>
            <person name="Rokhsar D."/>
            <person name="Devos K.M."/>
        </authorList>
    </citation>
    <scope>NUCLEOTIDE SEQUENCE [LARGE SCALE GENOMIC DNA]</scope>
    <source>
        <strain evidence="3">cv. Yugu1</strain>
    </source>
</reference>
<accession>K3Z7X2</accession>
<dbReference type="FunCoup" id="K3Z7X2">
    <property type="interactions" value="12"/>
</dbReference>
<protein>
    <submittedName>
        <fullName evidence="2">Uncharacterized protein</fullName>
    </submittedName>
</protein>
<dbReference type="InterPro" id="IPR019651">
    <property type="entry name" value="Glutamate_DH_NAD-spec"/>
</dbReference>
<dbReference type="STRING" id="4555.K3Z7X2"/>
<dbReference type="HOGENOM" id="CLU_063562_0_0_1"/>
<evidence type="ECO:0000313" key="2">
    <source>
        <dbReference type="EnsemblPlants" id="KQL16683"/>
    </source>
</evidence>
<keyword evidence="3" id="KW-1185">Reference proteome</keyword>
<dbReference type="Gramene" id="KQL16683">
    <property type="protein sequence ID" value="KQL16683"/>
    <property type="gene ID" value="SETIT_022642mg"/>
</dbReference>
<name>K3Z7X2_SETIT</name>
<dbReference type="EnsemblPlants" id="KQL16683">
    <property type="protein sequence ID" value="KQL16683"/>
    <property type="gene ID" value="SETIT_022642mg"/>
</dbReference>
<dbReference type="Proteomes" id="UP000004995">
    <property type="component" value="Unassembled WGS sequence"/>
</dbReference>